<evidence type="ECO:0000256" key="4">
    <source>
        <dbReference type="ARBA" id="ARBA00022801"/>
    </source>
</evidence>
<keyword evidence="4 6" id="KW-0378">Hydrolase</keyword>
<dbReference type="GO" id="GO:0016052">
    <property type="term" value="P:carbohydrate catabolic process"/>
    <property type="evidence" value="ECO:0007669"/>
    <property type="project" value="InterPro"/>
</dbReference>
<dbReference type="CDD" id="cd14791">
    <property type="entry name" value="GH36"/>
    <property type="match status" value="1"/>
</dbReference>
<dbReference type="Proteomes" id="UP000190626">
    <property type="component" value="Unassembled WGS sequence"/>
</dbReference>
<comment type="caution">
    <text evidence="11">The sequence shown here is derived from an EMBL/GenBank/DDBJ whole genome shotgun (WGS) entry which is preliminary data.</text>
</comment>
<dbReference type="InterPro" id="IPR002252">
    <property type="entry name" value="Glyco_hydro_36"/>
</dbReference>
<organism evidence="11 12">
    <name type="scientific">Paenibacillus ferrarius</name>
    <dbReference type="NCBI Taxonomy" id="1469647"/>
    <lineage>
        <taxon>Bacteria</taxon>
        <taxon>Bacillati</taxon>
        <taxon>Bacillota</taxon>
        <taxon>Bacilli</taxon>
        <taxon>Bacillales</taxon>
        <taxon>Paenibacillaceae</taxon>
        <taxon>Paenibacillus</taxon>
    </lineage>
</organism>
<dbReference type="Gene3D" id="2.60.40.1180">
    <property type="entry name" value="Golgi alpha-mannosidase II"/>
    <property type="match status" value="1"/>
</dbReference>
<dbReference type="PIRSF" id="PIRSF005536">
    <property type="entry name" value="Agal"/>
    <property type="match status" value="1"/>
</dbReference>
<evidence type="ECO:0000256" key="3">
    <source>
        <dbReference type="ARBA" id="ARBA00012755"/>
    </source>
</evidence>
<dbReference type="InterPro" id="IPR031704">
    <property type="entry name" value="Glyco_hydro_36_N"/>
</dbReference>
<dbReference type="Pfam" id="PF16875">
    <property type="entry name" value="Glyco_hydro_36N"/>
    <property type="match status" value="1"/>
</dbReference>
<dbReference type="OrthoDB" id="9758822at2"/>
<dbReference type="FunFam" id="3.20.20.70:FF:000118">
    <property type="entry name" value="Alpha-galactosidase"/>
    <property type="match status" value="1"/>
</dbReference>
<feature type="domain" description="Glycosyl hydrolase family 36 N-terminal" evidence="10">
    <location>
        <begin position="30"/>
        <end position="258"/>
    </location>
</feature>
<dbReference type="InterPro" id="IPR038417">
    <property type="entry name" value="Alpga-gal_N_sf"/>
</dbReference>
<evidence type="ECO:0000256" key="6">
    <source>
        <dbReference type="PIRNR" id="PIRNR005536"/>
    </source>
</evidence>
<feature type="binding site" evidence="8">
    <location>
        <position position="173"/>
    </location>
    <ligand>
        <name>substrate</name>
    </ligand>
</feature>
<feature type="binding site" evidence="8">
    <location>
        <begin position="337"/>
        <end position="338"/>
    </location>
    <ligand>
        <name>substrate</name>
    </ligand>
</feature>
<accession>A0A1V4HPV4</accession>
<evidence type="ECO:0000256" key="1">
    <source>
        <dbReference type="ARBA" id="ARBA00001255"/>
    </source>
</evidence>
<feature type="binding site" evidence="8">
    <location>
        <position position="497"/>
    </location>
    <ligand>
        <name>substrate</name>
    </ligand>
</feature>
<dbReference type="EMBL" id="MBTG01000004">
    <property type="protein sequence ID" value="OPH60282.1"/>
    <property type="molecule type" value="Genomic_DNA"/>
</dbReference>
<feature type="binding site" evidence="8">
    <location>
        <position position="414"/>
    </location>
    <ligand>
        <name>substrate</name>
    </ligand>
</feature>
<dbReference type="Gene3D" id="3.20.20.70">
    <property type="entry name" value="Aldolase class I"/>
    <property type="match status" value="1"/>
</dbReference>
<protein>
    <recommendedName>
        <fullName evidence="3 6">Alpha-galactosidase</fullName>
        <ecNumber evidence="3 6">3.2.1.22</ecNumber>
    </recommendedName>
</protein>
<dbReference type="InterPro" id="IPR050985">
    <property type="entry name" value="Alpha-glycosidase_related"/>
</dbReference>
<sequence length="701" mass="79669">MSIVYHEDLRLFEIQMRTTSYVFGLNDKGVLQQIYWGDAIDARECAHLLQSRHHSSFDAEVDREKEEYGGHGGSSYVEPCLKVRFQDGVRDLKLAYTGFAIEQDTLRVILKDVHYDLIVNLTYKVIHEHDLIERTAEVVNQSDTEVVIEQMMSAAWSLPTLPSYRLTHVSGRWSGEFQLRDTLLSEGKKTLESRRGFTGPHANPWFAVDNGKADEVSGKVWFGVLGWSGNWKIVAEKTNFNHVRVVGGMNDFDCPILLQGGECITSPSFIGGYTSRGFGDMSRQLHSYQRAFVFPSQAHRRVLYNSWEATYFQVEAQGQMELARSAAKLGVELFVVDDGWFGSRNSDQAGLGDWHVNAEKFPNGLQELIDEVTSLGMDFGIWVEPESVNPDSDLYRKHPDWVYQFPTREGTLQRNQLLLNLGKTEVKQYILDFMTELLSSYSITFIKWDMNRTLTEAGTADDIQNPYHAVWVKHVQSLYEIWAELRTKFPHVEFESCAGGGSRIDLGILRYADQVWPSDNTDAFDRLRIQEGFAYVYSPQVMMCWVTESPHSLNGRSLSLAFRFHSAMMGGLGIGADLKLWSEEEMQEAAAYIAQYKEIRHIIMAGHQYRLRSLRDSDVAAVQYVSKDGGEAVVFLFLHAQQFGNSLPSISLQGLEPNADYLVHGLEQEPVRFKGKNLMHVGLNPKLTGDYDSALIRLQRV</sequence>
<evidence type="ECO:0000259" key="9">
    <source>
        <dbReference type="Pfam" id="PF16874"/>
    </source>
</evidence>
<dbReference type="AlphaFoldDB" id="A0A1V4HPV4"/>
<dbReference type="EC" id="3.2.1.22" evidence="3 6"/>
<feature type="binding site" evidence="8">
    <location>
        <position position="519"/>
    </location>
    <ligand>
        <name>substrate</name>
    </ligand>
</feature>
<dbReference type="GO" id="GO:0004557">
    <property type="term" value="F:alpha-galactosidase activity"/>
    <property type="evidence" value="ECO:0007669"/>
    <property type="project" value="UniProtKB-UniRule"/>
</dbReference>
<feature type="active site" description="Nucleophile" evidence="7">
    <location>
        <position position="449"/>
    </location>
</feature>
<evidence type="ECO:0000256" key="5">
    <source>
        <dbReference type="ARBA" id="ARBA00023295"/>
    </source>
</evidence>
<dbReference type="RefSeq" id="WP_079409743.1">
    <property type="nucleotide sequence ID" value="NZ_MBTG01000004.1"/>
</dbReference>
<dbReference type="Pfam" id="PF02065">
    <property type="entry name" value="Melibiase"/>
    <property type="match status" value="1"/>
</dbReference>
<evidence type="ECO:0000256" key="8">
    <source>
        <dbReference type="PIRSR" id="PIRSR005536-2"/>
    </source>
</evidence>
<dbReference type="Pfam" id="PF16874">
    <property type="entry name" value="Glyco_hydro_36C"/>
    <property type="match status" value="1"/>
</dbReference>
<comment type="catalytic activity">
    <reaction evidence="1 6">
        <text>Hydrolysis of terminal, non-reducing alpha-D-galactose residues in alpha-D-galactosides, including galactose oligosaccharides, galactomannans and galactolipids.</text>
        <dbReference type="EC" id="3.2.1.22"/>
    </reaction>
</comment>
<dbReference type="PRINTS" id="PR00743">
    <property type="entry name" value="GLHYDRLASE36"/>
</dbReference>
<dbReference type="STRING" id="1469647.BC351_17440"/>
<dbReference type="InterPro" id="IPR013780">
    <property type="entry name" value="Glyco_hydro_b"/>
</dbReference>
<evidence type="ECO:0000313" key="11">
    <source>
        <dbReference type="EMBL" id="OPH60282.1"/>
    </source>
</evidence>
<feature type="domain" description="Glycosyl hydrolase family 36 C-terminal" evidence="9">
    <location>
        <begin position="620"/>
        <end position="698"/>
    </location>
</feature>
<dbReference type="InterPro" id="IPR000111">
    <property type="entry name" value="Glyco_hydro_27/36_CS"/>
</dbReference>
<gene>
    <name evidence="11" type="ORF">BC351_17440</name>
</gene>
<keyword evidence="5 6" id="KW-0326">Glycosidase</keyword>
<dbReference type="InterPro" id="IPR017853">
    <property type="entry name" value="GH"/>
</dbReference>
<feature type="binding site" evidence="8">
    <location>
        <begin position="447"/>
        <end position="451"/>
    </location>
    <ligand>
        <name>substrate</name>
    </ligand>
</feature>
<dbReference type="PANTHER" id="PTHR43053">
    <property type="entry name" value="GLYCOSIDASE FAMILY 31"/>
    <property type="match status" value="1"/>
</dbReference>
<evidence type="ECO:0000256" key="7">
    <source>
        <dbReference type="PIRSR" id="PIRSR005536-1"/>
    </source>
</evidence>
<evidence type="ECO:0000259" key="10">
    <source>
        <dbReference type="Pfam" id="PF16875"/>
    </source>
</evidence>
<dbReference type="InterPro" id="IPR013785">
    <property type="entry name" value="Aldolase_TIM"/>
</dbReference>
<dbReference type="InterPro" id="IPR031705">
    <property type="entry name" value="Glyco_hydro_36_C"/>
</dbReference>
<dbReference type="SUPFAM" id="SSF51445">
    <property type="entry name" value="(Trans)glycosidases"/>
    <property type="match status" value="1"/>
</dbReference>
<proteinExistence type="inferred from homology"/>
<evidence type="ECO:0000313" key="12">
    <source>
        <dbReference type="Proteomes" id="UP000190626"/>
    </source>
</evidence>
<evidence type="ECO:0000256" key="2">
    <source>
        <dbReference type="ARBA" id="ARBA00006202"/>
    </source>
</evidence>
<comment type="similarity">
    <text evidence="2">Belongs to the glycosyl hydrolase 36 family.</text>
</comment>
<keyword evidence="12" id="KW-1185">Reference proteome</keyword>
<name>A0A1V4HPV4_9BACL</name>
<dbReference type="Gene3D" id="2.70.98.60">
    <property type="entry name" value="alpha-galactosidase from lactobacil brevis"/>
    <property type="match status" value="1"/>
</dbReference>
<dbReference type="PANTHER" id="PTHR43053:SF3">
    <property type="entry name" value="ALPHA-GALACTOSIDASE C-RELATED"/>
    <property type="match status" value="1"/>
</dbReference>
<reference evidence="12" key="1">
    <citation type="submission" date="2016-07" db="EMBL/GenBank/DDBJ databases">
        <authorList>
            <person name="Florea S."/>
            <person name="Webb J.S."/>
            <person name="Jaromczyk J."/>
            <person name="Schardl C.L."/>
        </authorList>
    </citation>
    <scope>NUCLEOTIDE SEQUENCE [LARGE SCALE GENOMIC DNA]</scope>
    <source>
        <strain evidence="12">CY1</strain>
    </source>
</reference>
<feature type="active site" description="Proton donor" evidence="7">
    <location>
        <position position="519"/>
    </location>
</feature>
<dbReference type="PROSITE" id="PS00512">
    <property type="entry name" value="ALPHA_GALACTOSIDASE"/>
    <property type="match status" value="1"/>
</dbReference>